<feature type="transmembrane region" description="Helical" evidence="7">
    <location>
        <begin position="53"/>
        <end position="73"/>
    </location>
</feature>
<evidence type="ECO:0000256" key="1">
    <source>
        <dbReference type="ARBA" id="ARBA00004651"/>
    </source>
</evidence>
<dbReference type="OrthoDB" id="65069at2"/>
<evidence type="ECO:0000256" key="5">
    <source>
        <dbReference type="ARBA" id="ARBA00022989"/>
    </source>
</evidence>
<feature type="transmembrane region" description="Helical" evidence="7">
    <location>
        <begin position="79"/>
        <end position="100"/>
    </location>
</feature>
<name>A0A1I1XRV1_9RHOB</name>
<dbReference type="PANTHER" id="PTHR34582">
    <property type="entry name" value="UPF0702 TRANSMEMBRANE PROTEIN YCAP"/>
    <property type="match status" value="1"/>
</dbReference>
<feature type="domain" description="YetF C-terminal" evidence="8">
    <location>
        <begin position="102"/>
        <end position="172"/>
    </location>
</feature>
<keyword evidence="6 7" id="KW-0472">Membrane</keyword>
<gene>
    <name evidence="9" type="ORF">SAMN04488523_1051</name>
</gene>
<dbReference type="AlphaFoldDB" id="A0A1I1XRV1"/>
<evidence type="ECO:0000313" key="9">
    <source>
        <dbReference type="EMBL" id="SFE10034.1"/>
    </source>
</evidence>
<evidence type="ECO:0000256" key="3">
    <source>
        <dbReference type="ARBA" id="ARBA00022475"/>
    </source>
</evidence>
<dbReference type="STRING" id="74348.SAMN04488523_1051"/>
<accession>A0A1I1XRV1</accession>
<dbReference type="RefSeq" id="WP_093923275.1">
    <property type="nucleotide sequence ID" value="NZ_FOMW01000005.1"/>
</dbReference>
<evidence type="ECO:0000256" key="2">
    <source>
        <dbReference type="ARBA" id="ARBA00006448"/>
    </source>
</evidence>
<dbReference type="InterPro" id="IPR023090">
    <property type="entry name" value="UPF0702_alpha/beta_dom_sf"/>
</dbReference>
<dbReference type="EMBL" id="FOMW01000005">
    <property type="protein sequence ID" value="SFE10034.1"/>
    <property type="molecule type" value="Genomic_DNA"/>
</dbReference>
<dbReference type="PANTHER" id="PTHR34582:SF6">
    <property type="entry name" value="UPF0702 TRANSMEMBRANE PROTEIN YCAP"/>
    <property type="match status" value="1"/>
</dbReference>
<reference evidence="9 10" key="1">
    <citation type="submission" date="2016-10" db="EMBL/GenBank/DDBJ databases">
        <authorList>
            <person name="de Groot N.N."/>
        </authorList>
    </citation>
    <scope>NUCLEOTIDE SEQUENCE [LARGE SCALE GENOMIC DNA]</scope>
    <source>
        <strain evidence="9 10">DSM 11443</strain>
    </source>
</reference>
<organism evidence="9 10">
    <name type="scientific">Sulfitobacter brevis</name>
    <dbReference type="NCBI Taxonomy" id="74348"/>
    <lineage>
        <taxon>Bacteria</taxon>
        <taxon>Pseudomonadati</taxon>
        <taxon>Pseudomonadota</taxon>
        <taxon>Alphaproteobacteria</taxon>
        <taxon>Rhodobacterales</taxon>
        <taxon>Roseobacteraceae</taxon>
        <taxon>Sulfitobacter</taxon>
    </lineage>
</organism>
<dbReference type="Gene3D" id="3.30.240.20">
    <property type="entry name" value="bsu07140 like domains"/>
    <property type="match status" value="1"/>
</dbReference>
<feature type="transmembrane region" description="Helical" evidence="7">
    <location>
        <begin position="20"/>
        <end position="41"/>
    </location>
</feature>
<keyword evidence="10" id="KW-1185">Reference proteome</keyword>
<dbReference type="Pfam" id="PF04239">
    <property type="entry name" value="DUF421"/>
    <property type="match status" value="1"/>
</dbReference>
<evidence type="ECO:0000313" key="10">
    <source>
        <dbReference type="Proteomes" id="UP000198977"/>
    </source>
</evidence>
<evidence type="ECO:0000259" key="8">
    <source>
        <dbReference type="Pfam" id="PF04239"/>
    </source>
</evidence>
<keyword evidence="5 7" id="KW-1133">Transmembrane helix</keyword>
<evidence type="ECO:0000256" key="7">
    <source>
        <dbReference type="SAM" id="Phobius"/>
    </source>
</evidence>
<dbReference type="GO" id="GO:0005886">
    <property type="term" value="C:plasma membrane"/>
    <property type="evidence" value="ECO:0007669"/>
    <property type="project" value="UniProtKB-SubCell"/>
</dbReference>
<comment type="subcellular location">
    <subcellularLocation>
        <location evidence="1">Cell membrane</location>
        <topology evidence="1">Multi-pass membrane protein</topology>
    </subcellularLocation>
</comment>
<proteinExistence type="inferred from homology"/>
<keyword evidence="4 7" id="KW-0812">Transmembrane</keyword>
<evidence type="ECO:0000256" key="6">
    <source>
        <dbReference type="ARBA" id="ARBA00023136"/>
    </source>
</evidence>
<dbReference type="InterPro" id="IPR007353">
    <property type="entry name" value="DUF421"/>
</dbReference>
<keyword evidence="3" id="KW-1003">Cell membrane</keyword>
<comment type="similarity">
    <text evidence="2">Belongs to the UPF0702 family.</text>
</comment>
<evidence type="ECO:0000256" key="4">
    <source>
        <dbReference type="ARBA" id="ARBA00022692"/>
    </source>
</evidence>
<protein>
    <submittedName>
        <fullName evidence="9">Uncharacterized membrane protein YcaP, DUF421 family</fullName>
    </submittedName>
</protein>
<sequence>MEDPIVPFDLTRIFLGTDPALFYLEIIFRTGVVYAYALALIRWVGGRTVAQMSTVEFLLVIALGSSVGDAMFYPEVPLFHAMLVITVVVVINKALDILIFRYKSVEKLIDGKTAEVIRNGVANMQTLRHRNIGTSELFEALRNDGFVNLGEVRQGYLESSGSFSFFQAKSPQPGLPIEPAWDVYPPETYGPREVVHEGPLACRDCGAVIEPRGRTPDICGNCDSRCWTAATLPPESNAA</sequence>
<dbReference type="Proteomes" id="UP000198977">
    <property type="component" value="Unassembled WGS sequence"/>
</dbReference>